<keyword evidence="9" id="KW-0378">Hydrolase</keyword>
<evidence type="ECO:0000256" key="7">
    <source>
        <dbReference type="ARBA" id="ARBA00022679"/>
    </source>
</evidence>
<keyword evidence="3" id="KW-1003">Cell membrane</keyword>
<feature type="compositionally biased region" description="Basic and acidic residues" evidence="18">
    <location>
        <begin position="1"/>
        <end position="13"/>
    </location>
</feature>
<dbReference type="Pfam" id="PF00912">
    <property type="entry name" value="Transgly"/>
    <property type="match status" value="1"/>
</dbReference>
<dbReference type="PANTHER" id="PTHR32282">
    <property type="entry name" value="BINDING PROTEIN TRANSPEPTIDASE, PUTATIVE-RELATED"/>
    <property type="match status" value="1"/>
</dbReference>
<dbReference type="EMBL" id="CP048104">
    <property type="protein sequence ID" value="QKG83501.1"/>
    <property type="molecule type" value="Genomic_DNA"/>
</dbReference>
<dbReference type="Gene3D" id="2.60.40.10">
    <property type="entry name" value="Immunoglobulins"/>
    <property type="match status" value="1"/>
</dbReference>
<dbReference type="SUPFAM" id="SSF56601">
    <property type="entry name" value="beta-lactamase/transpeptidase-like"/>
    <property type="match status" value="1"/>
</dbReference>
<dbReference type="Proteomes" id="UP000503088">
    <property type="component" value="Chromosome"/>
</dbReference>
<evidence type="ECO:0000256" key="17">
    <source>
        <dbReference type="ARBA" id="ARBA00049902"/>
    </source>
</evidence>
<feature type="region of interest" description="Disordered" evidence="18">
    <location>
        <begin position="744"/>
        <end position="831"/>
    </location>
</feature>
<evidence type="ECO:0000256" key="11">
    <source>
        <dbReference type="ARBA" id="ARBA00022984"/>
    </source>
</evidence>
<evidence type="ECO:0000256" key="6">
    <source>
        <dbReference type="ARBA" id="ARBA00022676"/>
    </source>
</evidence>
<dbReference type="InterPro" id="IPR001460">
    <property type="entry name" value="PCN-bd_Tpept"/>
</dbReference>
<dbReference type="GO" id="GO:0006508">
    <property type="term" value="P:proteolysis"/>
    <property type="evidence" value="ECO:0007669"/>
    <property type="project" value="UniProtKB-KW"/>
</dbReference>
<dbReference type="RefSeq" id="WP_173220298.1">
    <property type="nucleotide sequence ID" value="NZ_CP048104.1"/>
</dbReference>
<comment type="catalytic activity">
    <reaction evidence="16">
        <text>Preferential cleavage: (Ac)2-L-Lys-D-Ala-|-D-Ala. Also transpeptidation of peptidyl-alanyl moieties that are N-acyl substituents of D-alanine.</text>
        <dbReference type="EC" id="3.4.16.4"/>
    </reaction>
</comment>
<feature type="compositionally biased region" description="Pro residues" evidence="18">
    <location>
        <begin position="822"/>
        <end position="831"/>
    </location>
</feature>
<evidence type="ECO:0000256" key="14">
    <source>
        <dbReference type="ARBA" id="ARBA00023268"/>
    </source>
</evidence>
<dbReference type="SUPFAM" id="SSF53955">
    <property type="entry name" value="Lysozyme-like"/>
    <property type="match status" value="1"/>
</dbReference>
<reference evidence="22 23" key="1">
    <citation type="submission" date="2020-01" db="EMBL/GenBank/DDBJ databases">
        <authorList>
            <person name="Gulvik C.A."/>
            <person name="Batra D.G."/>
        </authorList>
    </citation>
    <scope>NUCLEOTIDE SEQUENCE [LARGE SCALE GENOMIC DNA]</scope>
    <source>
        <strain evidence="22 23">W9323</strain>
    </source>
</reference>
<dbReference type="GO" id="GO:0030288">
    <property type="term" value="C:outer membrane-bounded periplasmic space"/>
    <property type="evidence" value="ECO:0007669"/>
    <property type="project" value="TreeGrafter"/>
</dbReference>
<evidence type="ECO:0000256" key="18">
    <source>
        <dbReference type="SAM" id="MobiDB-lite"/>
    </source>
</evidence>
<evidence type="ECO:0000256" key="13">
    <source>
        <dbReference type="ARBA" id="ARBA00023136"/>
    </source>
</evidence>
<dbReference type="GO" id="GO:0071555">
    <property type="term" value="P:cell wall organization"/>
    <property type="evidence" value="ECO:0007669"/>
    <property type="project" value="UniProtKB-KW"/>
</dbReference>
<keyword evidence="13 19" id="KW-0472">Membrane</keyword>
<keyword evidence="8 19" id="KW-0812">Transmembrane</keyword>
<sequence>MNQNRYKSEEHRSSGAIGSRLKERGRKKRGKRRFFNKKWILMVAITTFLLVIGGCSAVMISAKSMPLDKLEEVEFASTLYDVEGKAVTKLGSNNREYVAMKHVKSRKLIEDTFVAVEDRRFYQHHGVDFKSIARAVYNNLIQGRKAEGGGTITMQVARNVVLENINKTYTRKLKEVAVAWNLERKHSKKEILQAYLNFIYYGNDVQGIQMASKIYFDKDLTKDELEPQEVALLAGLPKAPSRYNPYQNQEEARKRRNIVLMLMAEQGVITEEEKEKYQKMELGVNRKYLEKYLKNDEYQAYKHYVMIEASKRFNIPEEELATGGYKIRTHLVPRAQKGMEAAFKNDSLFKNSDDLDGGATIVNPKTGGIAAIAGGREYLGTGYTLRSVEETKQPGSAIKPITVYAPVVEQKNYNEYTPVPDPAGFRIGSWKPQNLQLRSFGKPPLKDVLAKSLNVATAWLLKNEVGLETATRYGEQMGLEFDRRDKSSYAALALGGLTHGVNTVDMAQAYVPFINNGKMNEAHAIESISTRDRSWQAEGEFDKEREVFSPKTAYYMTRMMHYNVQQGTGRSAQLPDGRDVAGKTGTTQESQTAWFVGYTNEYVMSAMVYNKENGKVRLTGGEYPARIFKEVMTEAVRGTPVSRFKNPGVPLPKPPFVLKAVSLQGSYDSDSRSVQLSWKDYDNRLRYRVERSEGSGWKEIGMTSDGSFTDRDVLKGGELDAILKGNSRQYSYRVIAVDTVTNEEASPSNVVTVQLNPPKEEPPDEGEIPGDQKGDDESGNQEGEPGEEQPGHSPGDQEGDPPGNQEGEDQEGEQDSSEQGRPFPPIFRPDR</sequence>
<evidence type="ECO:0000259" key="21">
    <source>
        <dbReference type="Pfam" id="PF00912"/>
    </source>
</evidence>
<dbReference type="InterPro" id="IPR013783">
    <property type="entry name" value="Ig-like_fold"/>
</dbReference>
<evidence type="ECO:0000259" key="20">
    <source>
        <dbReference type="Pfam" id="PF00905"/>
    </source>
</evidence>
<evidence type="ECO:0000256" key="9">
    <source>
        <dbReference type="ARBA" id="ARBA00022801"/>
    </source>
</evidence>
<keyword evidence="5" id="KW-0645">Protease</keyword>
<evidence type="ECO:0000256" key="16">
    <source>
        <dbReference type="ARBA" id="ARBA00034000"/>
    </source>
</evidence>
<evidence type="ECO:0000256" key="8">
    <source>
        <dbReference type="ARBA" id="ARBA00022692"/>
    </source>
</evidence>
<dbReference type="PANTHER" id="PTHR32282:SF32">
    <property type="entry name" value="PENICILLIN-BINDING PROTEIN 2A"/>
    <property type="match status" value="1"/>
</dbReference>
<keyword evidence="23" id="KW-1185">Reference proteome</keyword>
<evidence type="ECO:0000256" key="12">
    <source>
        <dbReference type="ARBA" id="ARBA00022989"/>
    </source>
</evidence>
<dbReference type="GO" id="GO:0008955">
    <property type="term" value="F:peptidoglycan glycosyltransferase activity"/>
    <property type="evidence" value="ECO:0007669"/>
    <property type="project" value="UniProtKB-EC"/>
</dbReference>
<dbReference type="Gene3D" id="3.40.710.10">
    <property type="entry name" value="DD-peptidase/beta-lactamase superfamily"/>
    <property type="match status" value="1"/>
</dbReference>
<dbReference type="FunFam" id="1.10.3810.10:FF:000001">
    <property type="entry name" value="Penicillin-binding protein 1A"/>
    <property type="match status" value="1"/>
</dbReference>
<dbReference type="InterPro" id="IPR050396">
    <property type="entry name" value="Glycosyltr_51/Transpeptidase"/>
</dbReference>
<keyword evidence="14" id="KW-0511">Multifunctional enzyme</keyword>
<feature type="domain" description="Glycosyl transferase family 51" evidence="21">
    <location>
        <begin position="84"/>
        <end position="263"/>
    </location>
</feature>
<evidence type="ECO:0000256" key="15">
    <source>
        <dbReference type="ARBA" id="ARBA00023316"/>
    </source>
</evidence>
<dbReference type="GO" id="GO:0009002">
    <property type="term" value="F:serine-type D-Ala-D-Ala carboxypeptidase activity"/>
    <property type="evidence" value="ECO:0007669"/>
    <property type="project" value="UniProtKB-EC"/>
</dbReference>
<feature type="compositionally biased region" description="Acidic residues" evidence="18">
    <location>
        <begin position="806"/>
        <end position="816"/>
    </location>
</feature>
<evidence type="ECO:0000313" key="23">
    <source>
        <dbReference type="Proteomes" id="UP000503088"/>
    </source>
</evidence>
<evidence type="ECO:0000313" key="22">
    <source>
        <dbReference type="EMBL" id="QKG83501.1"/>
    </source>
</evidence>
<keyword evidence="6" id="KW-0328">Glycosyltransferase</keyword>
<keyword evidence="15" id="KW-0961">Cell wall biogenesis/degradation</keyword>
<dbReference type="Pfam" id="PF00905">
    <property type="entry name" value="Transpeptidase"/>
    <property type="match status" value="1"/>
</dbReference>
<dbReference type="GO" id="GO:0009252">
    <property type="term" value="P:peptidoglycan biosynthetic process"/>
    <property type="evidence" value="ECO:0007669"/>
    <property type="project" value="UniProtKB-KW"/>
</dbReference>
<dbReference type="GO" id="GO:0008360">
    <property type="term" value="P:regulation of cell shape"/>
    <property type="evidence" value="ECO:0007669"/>
    <property type="project" value="UniProtKB-KW"/>
</dbReference>
<feature type="compositionally biased region" description="Polar residues" evidence="18">
    <location>
        <begin position="744"/>
        <end position="755"/>
    </location>
</feature>
<dbReference type="InterPro" id="IPR001264">
    <property type="entry name" value="Glyco_trans_51"/>
</dbReference>
<keyword evidence="11" id="KW-0573">Peptidoglycan synthesis</keyword>
<dbReference type="InterPro" id="IPR012338">
    <property type="entry name" value="Beta-lactam/transpept-like"/>
</dbReference>
<dbReference type="InterPro" id="IPR036950">
    <property type="entry name" value="PBP_transglycosylase"/>
</dbReference>
<proteinExistence type="inferred from homology"/>
<dbReference type="Gene3D" id="1.10.3810.10">
    <property type="entry name" value="Biosynthetic peptidoglycan transglycosylase-like"/>
    <property type="match status" value="1"/>
</dbReference>
<keyword evidence="12 19" id="KW-1133">Transmembrane helix</keyword>
<evidence type="ECO:0000256" key="4">
    <source>
        <dbReference type="ARBA" id="ARBA00022645"/>
    </source>
</evidence>
<feature type="transmembrane region" description="Helical" evidence="19">
    <location>
        <begin position="39"/>
        <end position="60"/>
    </location>
</feature>
<keyword evidence="4" id="KW-0121">Carboxypeptidase</keyword>
<evidence type="ECO:0000256" key="10">
    <source>
        <dbReference type="ARBA" id="ARBA00022960"/>
    </source>
</evidence>
<gene>
    <name evidence="22" type="ORF">GXN76_02780</name>
</gene>
<dbReference type="CDD" id="cd00063">
    <property type="entry name" value="FN3"/>
    <property type="match status" value="1"/>
</dbReference>
<name>A0A7D3Y8C6_9BACL</name>
<evidence type="ECO:0000256" key="2">
    <source>
        <dbReference type="ARBA" id="ARBA00007739"/>
    </source>
</evidence>
<protein>
    <submittedName>
        <fullName evidence="22">Uncharacterized protein</fullName>
    </submittedName>
</protein>
<comment type="similarity">
    <text evidence="1">In the C-terminal section; belongs to the transpeptidase family.</text>
</comment>
<evidence type="ECO:0000256" key="19">
    <source>
        <dbReference type="SAM" id="Phobius"/>
    </source>
</evidence>
<evidence type="ECO:0000256" key="5">
    <source>
        <dbReference type="ARBA" id="ARBA00022670"/>
    </source>
</evidence>
<comment type="similarity">
    <text evidence="2">In the N-terminal section; belongs to the glycosyltransferase 51 family.</text>
</comment>
<keyword evidence="10" id="KW-0133">Cell shape</keyword>
<dbReference type="KEGG" id="kpul:GXN76_02780"/>
<feature type="domain" description="Penicillin-binding protein transpeptidase" evidence="20">
    <location>
        <begin position="357"/>
        <end position="632"/>
    </location>
</feature>
<evidence type="ECO:0000256" key="1">
    <source>
        <dbReference type="ARBA" id="ARBA00007090"/>
    </source>
</evidence>
<keyword evidence="7" id="KW-0808">Transferase</keyword>
<comment type="catalytic activity">
    <reaction evidence="17">
        <text>[GlcNAc-(1-&gt;4)-Mur2Ac(oyl-L-Ala-gamma-D-Glu-L-Lys-D-Ala-D-Ala)](n)-di-trans,octa-cis-undecaprenyl diphosphate + beta-D-GlcNAc-(1-&gt;4)-Mur2Ac(oyl-L-Ala-gamma-D-Glu-L-Lys-D-Ala-D-Ala)-di-trans,octa-cis-undecaprenyl diphosphate = [GlcNAc-(1-&gt;4)-Mur2Ac(oyl-L-Ala-gamma-D-Glu-L-Lys-D-Ala-D-Ala)](n+1)-di-trans,octa-cis-undecaprenyl diphosphate + di-trans,octa-cis-undecaprenyl diphosphate + H(+)</text>
        <dbReference type="Rhea" id="RHEA:23708"/>
        <dbReference type="Rhea" id="RHEA-COMP:9602"/>
        <dbReference type="Rhea" id="RHEA-COMP:9603"/>
        <dbReference type="ChEBI" id="CHEBI:15378"/>
        <dbReference type="ChEBI" id="CHEBI:58405"/>
        <dbReference type="ChEBI" id="CHEBI:60033"/>
        <dbReference type="ChEBI" id="CHEBI:78435"/>
        <dbReference type="EC" id="2.4.99.28"/>
    </reaction>
</comment>
<feature type="region of interest" description="Disordered" evidence="18">
    <location>
        <begin position="1"/>
        <end position="29"/>
    </location>
</feature>
<accession>A0A7D3Y8C6</accession>
<dbReference type="InterPro" id="IPR023346">
    <property type="entry name" value="Lysozyme-like_dom_sf"/>
</dbReference>
<organism evidence="22 23">
    <name type="scientific">Kroppenstedtia pulmonis</name>
    <dbReference type="NCBI Taxonomy" id="1380685"/>
    <lineage>
        <taxon>Bacteria</taxon>
        <taxon>Bacillati</taxon>
        <taxon>Bacillota</taxon>
        <taxon>Bacilli</taxon>
        <taxon>Bacillales</taxon>
        <taxon>Thermoactinomycetaceae</taxon>
        <taxon>Kroppenstedtia</taxon>
    </lineage>
</organism>
<dbReference type="AlphaFoldDB" id="A0A7D3Y8C6"/>
<dbReference type="InterPro" id="IPR003961">
    <property type="entry name" value="FN3_dom"/>
</dbReference>
<evidence type="ECO:0000256" key="3">
    <source>
        <dbReference type="ARBA" id="ARBA00022475"/>
    </source>
</evidence>
<dbReference type="GO" id="GO:0008658">
    <property type="term" value="F:penicillin binding"/>
    <property type="evidence" value="ECO:0007669"/>
    <property type="project" value="InterPro"/>
</dbReference>